<dbReference type="EMBL" id="JH767145">
    <property type="protein sequence ID" value="EQC37328.1"/>
    <property type="molecule type" value="Genomic_DNA"/>
</dbReference>
<dbReference type="OrthoDB" id="67908at2759"/>
<gene>
    <name evidence="1" type="ORF">SDRG_05547</name>
</gene>
<evidence type="ECO:0008006" key="3">
    <source>
        <dbReference type="Google" id="ProtNLM"/>
    </source>
</evidence>
<accession>T0RXF7</accession>
<evidence type="ECO:0000313" key="2">
    <source>
        <dbReference type="Proteomes" id="UP000030762"/>
    </source>
</evidence>
<protein>
    <recommendedName>
        <fullName evidence="3">START domain-containing protein</fullName>
    </recommendedName>
</protein>
<dbReference type="OMA" id="GIYIRIT"/>
<dbReference type="RefSeq" id="XP_008609490.1">
    <property type="nucleotide sequence ID" value="XM_008611268.1"/>
</dbReference>
<dbReference type="GeneID" id="19946274"/>
<keyword evidence="2" id="KW-1185">Reference proteome</keyword>
<dbReference type="VEuPathDB" id="FungiDB:SDRG_05547"/>
<organism evidence="1 2">
    <name type="scientific">Saprolegnia diclina (strain VS20)</name>
    <dbReference type="NCBI Taxonomy" id="1156394"/>
    <lineage>
        <taxon>Eukaryota</taxon>
        <taxon>Sar</taxon>
        <taxon>Stramenopiles</taxon>
        <taxon>Oomycota</taxon>
        <taxon>Saprolegniomycetes</taxon>
        <taxon>Saprolegniales</taxon>
        <taxon>Saprolegniaceae</taxon>
        <taxon>Saprolegnia</taxon>
    </lineage>
</organism>
<dbReference type="Proteomes" id="UP000030762">
    <property type="component" value="Unassembled WGS sequence"/>
</dbReference>
<sequence>MNICCIAQAVATFTFGKPENTAMMLSEDDVLDAAIMDSLLDSVLAAPPRPNYQVRQRHELVHLRDEAMTLTAHLSALRSIKRVEVEASTGAWEKIARNQKLALDTAVLENTRLKRALEDHIEFAEALQHAMTKRPRLSSMAAADFVDWKVRRLPLDPVGRRAAFDGMMNDAYNALETLYVRSGILDAASGHHVVTVHEAVDALCVNMNSVAEVAKNHYACSDSVWTFMKSKSNDMLPHVTFEVVETFGDDGIYIRITAAAQAGTPCTHLMFAMKRFVEDDKITLVLKTFLEDASHTPPSDVLVGNHTACVVFEAMGNHRTCRRFCAEGKFPTTVPAANPLLLEPVPPSDALANLMEPIFTALEESLQ</sequence>
<evidence type="ECO:0000313" key="1">
    <source>
        <dbReference type="EMBL" id="EQC37328.1"/>
    </source>
</evidence>
<dbReference type="AlphaFoldDB" id="T0RXF7"/>
<reference evidence="1 2" key="1">
    <citation type="submission" date="2012-04" db="EMBL/GenBank/DDBJ databases">
        <title>The Genome Sequence of Saprolegnia declina VS20.</title>
        <authorList>
            <consortium name="The Broad Institute Genome Sequencing Platform"/>
            <person name="Russ C."/>
            <person name="Nusbaum C."/>
            <person name="Tyler B."/>
            <person name="van West P."/>
            <person name="Dieguez-Uribeondo J."/>
            <person name="de Bruijn I."/>
            <person name="Tripathy S."/>
            <person name="Jiang R."/>
            <person name="Young S.K."/>
            <person name="Zeng Q."/>
            <person name="Gargeya S."/>
            <person name="Fitzgerald M."/>
            <person name="Haas B."/>
            <person name="Abouelleil A."/>
            <person name="Alvarado L."/>
            <person name="Arachchi H.M."/>
            <person name="Berlin A."/>
            <person name="Chapman S.B."/>
            <person name="Goldberg J."/>
            <person name="Griggs A."/>
            <person name="Gujja S."/>
            <person name="Hansen M."/>
            <person name="Howarth C."/>
            <person name="Imamovic A."/>
            <person name="Larimer J."/>
            <person name="McCowen C."/>
            <person name="Montmayeur A."/>
            <person name="Murphy C."/>
            <person name="Neiman D."/>
            <person name="Pearson M."/>
            <person name="Priest M."/>
            <person name="Roberts A."/>
            <person name="Saif S."/>
            <person name="Shea T."/>
            <person name="Sisk P."/>
            <person name="Sykes S."/>
            <person name="Wortman J."/>
            <person name="Nusbaum C."/>
            <person name="Birren B."/>
        </authorList>
    </citation>
    <scope>NUCLEOTIDE SEQUENCE [LARGE SCALE GENOMIC DNA]</scope>
    <source>
        <strain evidence="1 2">VS20</strain>
    </source>
</reference>
<name>T0RXF7_SAPDV</name>
<proteinExistence type="predicted"/>
<dbReference type="InParanoid" id="T0RXF7"/>
<dbReference type="eggNOG" id="ENOG502S91X">
    <property type="taxonomic scope" value="Eukaryota"/>
</dbReference>